<name>A0A0A9YRB8_LYGHE</name>
<sequence length="120" mass="13485">MRVSIDALHSVSSKNATVSILVVSTFFSCYVVCSTYVFVFPVPYASNGIEHRNSIPCRTCIDAYDDDGATASHSMHSEIPWRQCRRHLQRPPEQLPHPPYLLNPPPSALCCRSKLSFFTL</sequence>
<reference evidence="3" key="2">
    <citation type="submission" date="2014-07" db="EMBL/GenBank/DDBJ databases">
        <authorList>
            <person name="Hull J."/>
        </authorList>
    </citation>
    <scope>NUCLEOTIDE SEQUENCE</scope>
</reference>
<reference evidence="3" key="1">
    <citation type="journal article" date="2014" name="PLoS ONE">
        <title>Transcriptome-Based Identification of ABC Transporters in the Western Tarnished Plant Bug Lygus hesperus.</title>
        <authorList>
            <person name="Hull J.J."/>
            <person name="Chaney K."/>
            <person name="Geib S.M."/>
            <person name="Fabrick J.A."/>
            <person name="Brent C.S."/>
            <person name="Walsh D."/>
            <person name="Lavine L.C."/>
        </authorList>
    </citation>
    <scope>NUCLEOTIDE SEQUENCE</scope>
</reference>
<keyword evidence="1" id="KW-0812">Transmembrane</keyword>
<accession>A0A0A9YRB8</accession>
<protein>
    <submittedName>
        <fullName evidence="3">NADH-quinone oxidoreductase subunit C/D</fullName>
    </submittedName>
</protein>
<organism evidence="3">
    <name type="scientific">Lygus hesperus</name>
    <name type="common">Western plant bug</name>
    <dbReference type="NCBI Taxonomy" id="30085"/>
    <lineage>
        <taxon>Eukaryota</taxon>
        <taxon>Metazoa</taxon>
        <taxon>Ecdysozoa</taxon>
        <taxon>Arthropoda</taxon>
        <taxon>Hexapoda</taxon>
        <taxon>Insecta</taxon>
        <taxon>Pterygota</taxon>
        <taxon>Neoptera</taxon>
        <taxon>Paraneoptera</taxon>
        <taxon>Hemiptera</taxon>
        <taxon>Heteroptera</taxon>
        <taxon>Panheteroptera</taxon>
        <taxon>Cimicomorpha</taxon>
        <taxon>Miridae</taxon>
        <taxon>Mirini</taxon>
        <taxon>Lygus</taxon>
    </lineage>
</organism>
<keyword evidence="1" id="KW-0472">Membrane</keyword>
<proteinExistence type="predicted"/>
<dbReference type="EMBL" id="GBHO01009104">
    <property type="protein sequence ID" value="JAG34500.1"/>
    <property type="molecule type" value="Transcribed_RNA"/>
</dbReference>
<evidence type="ECO:0000313" key="3">
    <source>
        <dbReference type="EMBL" id="JAG34769.1"/>
    </source>
</evidence>
<feature type="transmembrane region" description="Helical" evidence="1">
    <location>
        <begin position="20"/>
        <end position="42"/>
    </location>
</feature>
<feature type="non-terminal residue" evidence="3">
    <location>
        <position position="120"/>
    </location>
</feature>
<evidence type="ECO:0000313" key="2">
    <source>
        <dbReference type="EMBL" id="JAG34500.1"/>
    </source>
</evidence>
<dbReference type="EMBL" id="GBHO01008835">
    <property type="protein sequence ID" value="JAG34769.1"/>
    <property type="molecule type" value="Transcribed_RNA"/>
</dbReference>
<dbReference type="AlphaFoldDB" id="A0A0A9YRB8"/>
<evidence type="ECO:0000256" key="1">
    <source>
        <dbReference type="SAM" id="Phobius"/>
    </source>
</evidence>
<keyword evidence="1" id="KW-1133">Transmembrane helix</keyword>
<gene>
    <name evidence="3" type="primary">nuoC_7</name>
    <name evidence="2" type="synonym">nuoC_5</name>
    <name evidence="2" type="ORF">CM83_10463</name>
    <name evidence="3" type="ORF">CM83_10469</name>
</gene>
<dbReference type="PROSITE" id="PS51257">
    <property type="entry name" value="PROKAR_LIPOPROTEIN"/>
    <property type="match status" value="1"/>
</dbReference>